<dbReference type="Proteomes" id="UP000242496">
    <property type="component" value="Unassembled WGS sequence"/>
</dbReference>
<evidence type="ECO:0000313" key="1">
    <source>
        <dbReference type="EMBL" id="SFU99061.1"/>
    </source>
</evidence>
<reference evidence="2" key="1">
    <citation type="submission" date="2016-10" db="EMBL/GenBank/DDBJ databases">
        <authorList>
            <person name="Varghese N."/>
            <person name="Submissions S."/>
        </authorList>
    </citation>
    <scope>NUCLEOTIDE SEQUENCE [LARGE SCALE GENOMIC DNA]</scope>
    <source>
        <strain evidence="2">DSM 18168</strain>
    </source>
</reference>
<keyword evidence="2" id="KW-1185">Reference proteome</keyword>
<sequence length="96" mass="10999">MNNEFENNTIDDISSRLKTAAKATKTYSRNEITINCDELIQLCDAVEELAKYENMKPVGFTNEVELAYIKNGLHGFIQVESDKKSFLSIPLYRHPK</sequence>
<dbReference type="STRING" id="351659.SAMN05421784_1882"/>
<dbReference type="AlphaFoldDB" id="A0A1I7KNR3"/>
<dbReference type="OrthoDB" id="6447207at2"/>
<accession>A0A1I7KNR3</accession>
<protein>
    <submittedName>
        <fullName evidence="1">Uncharacterized protein</fullName>
    </submittedName>
</protein>
<proteinExistence type="predicted"/>
<name>A0A1I7KNR3_9GAMM</name>
<evidence type="ECO:0000313" key="2">
    <source>
        <dbReference type="Proteomes" id="UP000242496"/>
    </source>
</evidence>
<dbReference type="RefSeq" id="WP_092554471.1">
    <property type="nucleotide sequence ID" value="NZ_CAWRBG010000015.1"/>
</dbReference>
<gene>
    <name evidence="1" type="ORF">SAMN05421784_1882</name>
</gene>
<dbReference type="EMBL" id="FPBJ01000088">
    <property type="protein sequence ID" value="SFU99061.1"/>
    <property type="molecule type" value="Genomic_DNA"/>
</dbReference>
<organism evidence="1 2">
    <name type="scientific">Xenorhabdus koppenhoeferi</name>
    <dbReference type="NCBI Taxonomy" id="351659"/>
    <lineage>
        <taxon>Bacteria</taxon>
        <taxon>Pseudomonadati</taxon>
        <taxon>Pseudomonadota</taxon>
        <taxon>Gammaproteobacteria</taxon>
        <taxon>Enterobacterales</taxon>
        <taxon>Morganellaceae</taxon>
        <taxon>Xenorhabdus</taxon>
    </lineage>
</organism>